<dbReference type="AlphaFoldDB" id="A0AAV0WCE4"/>
<proteinExistence type="predicted"/>
<keyword evidence="3" id="KW-1185">Reference proteome</keyword>
<evidence type="ECO:0000313" key="3">
    <source>
        <dbReference type="Proteomes" id="UP001160148"/>
    </source>
</evidence>
<name>A0AAV0WCE4_9HEMI</name>
<dbReference type="EMBL" id="CARXXK010000002">
    <property type="protein sequence ID" value="CAI6353395.1"/>
    <property type="molecule type" value="Genomic_DNA"/>
</dbReference>
<feature type="compositionally biased region" description="Low complexity" evidence="1">
    <location>
        <begin position="59"/>
        <end position="74"/>
    </location>
</feature>
<evidence type="ECO:0000256" key="1">
    <source>
        <dbReference type="SAM" id="MobiDB-lite"/>
    </source>
</evidence>
<reference evidence="2 3" key="1">
    <citation type="submission" date="2023-01" db="EMBL/GenBank/DDBJ databases">
        <authorList>
            <person name="Whitehead M."/>
        </authorList>
    </citation>
    <scope>NUCLEOTIDE SEQUENCE [LARGE SCALE GENOMIC DNA]</scope>
</reference>
<organism evidence="2 3">
    <name type="scientific">Macrosiphum euphorbiae</name>
    <name type="common">potato aphid</name>
    <dbReference type="NCBI Taxonomy" id="13131"/>
    <lineage>
        <taxon>Eukaryota</taxon>
        <taxon>Metazoa</taxon>
        <taxon>Ecdysozoa</taxon>
        <taxon>Arthropoda</taxon>
        <taxon>Hexapoda</taxon>
        <taxon>Insecta</taxon>
        <taxon>Pterygota</taxon>
        <taxon>Neoptera</taxon>
        <taxon>Paraneoptera</taxon>
        <taxon>Hemiptera</taxon>
        <taxon>Sternorrhyncha</taxon>
        <taxon>Aphidomorpha</taxon>
        <taxon>Aphidoidea</taxon>
        <taxon>Aphididae</taxon>
        <taxon>Macrosiphini</taxon>
        <taxon>Macrosiphum</taxon>
    </lineage>
</organism>
<protein>
    <submittedName>
        <fullName evidence="2">Uncharacterized protein</fullName>
    </submittedName>
</protein>
<sequence>MYDITPGPSKSTTSHYALNDEELLALLQDSDFENENFGFDSEDDDDEYIVEEDTELNLQSPNQSTQNISTSSSSHDLQGHHPE</sequence>
<gene>
    <name evidence="2" type="ORF">MEUPH1_LOCUS9522</name>
</gene>
<dbReference type="Proteomes" id="UP001160148">
    <property type="component" value="Unassembled WGS sequence"/>
</dbReference>
<comment type="caution">
    <text evidence="2">The sequence shown here is derived from an EMBL/GenBank/DDBJ whole genome shotgun (WGS) entry which is preliminary data.</text>
</comment>
<evidence type="ECO:0000313" key="2">
    <source>
        <dbReference type="EMBL" id="CAI6353395.1"/>
    </source>
</evidence>
<feature type="region of interest" description="Disordered" evidence="1">
    <location>
        <begin position="54"/>
        <end position="83"/>
    </location>
</feature>
<accession>A0AAV0WCE4</accession>